<evidence type="ECO:0000313" key="2">
    <source>
        <dbReference type="EMBL" id="ETO25412.1"/>
    </source>
</evidence>
<comment type="caution">
    <text evidence="2">The sequence shown here is derived from an EMBL/GenBank/DDBJ whole genome shotgun (WGS) entry which is preliminary data.</text>
</comment>
<sequence>MLSRQCHLAAVDRIISFDQDYYVFSIGKDCAFCSFLVYSQLVTMKSIQDILSEDDEFVRVNWYRGHSAPIAHLYRNSWCLISDFVVVQLYNGEVVVWCVSTAQLERRFKSIDGMLFMKDQMLPLCNRRPDLPHLTKNEKEIYDLNRQPHLNCNIMVVDVRMLGDVTLTRQYAADAHNNSNNNGNNNNVRDTLLEYEDLLSLAASSRSEESHMLNNEKEVSRLSDMLSLLLDWGVKPELEQLFLTKFRSLITDIAPCYGFCGDFESMTLLFPIASTMGGRWRIQPKVTAIYMLAINTICMWLMQCVPQDKLAVCSSLISYYHLELPDQLHGFVEPSRNTMARYCLNSITEVRSAGRMLLQGIVARMTDDMRDMLIRKWKKRFCIPHHRNAPSLDGVYTHARVGSEYFASESLTTAISPHTSSQVKPKDKANANIGNNSMFSNSKNAVSTKPPLNSNRSLSLISDSQHHLINGKDDDDNDKAARKKAASEDDLHDDDEDDHEVGKAKAKGKKKSKAKRKEKTPNVNGNAKGEVGDDNDDDEVDEEEQKKEVGAEEEEEEEEESLKRGVGGLMSSASNSQLSSLAAMSISELQGEDNNMDEETFIPALTAGLAVNGVLVNKYGKVPLSVLLGAVVICIIHGLQRNPIEDLVATSVINTLVSVLKEQVFSPFLSFSFHPFVK</sequence>
<accession>X6NJA2</accession>
<name>X6NJA2_RETFI</name>
<evidence type="ECO:0000256" key="1">
    <source>
        <dbReference type="SAM" id="MobiDB-lite"/>
    </source>
</evidence>
<dbReference type="PANTHER" id="PTHR44099">
    <property type="entry name" value="RABCONNECTIN-3B, ISOFORM A"/>
    <property type="match status" value="1"/>
</dbReference>
<proteinExistence type="predicted"/>
<dbReference type="AlphaFoldDB" id="X6NJA2"/>
<evidence type="ECO:0000313" key="3">
    <source>
        <dbReference type="Proteomes" id="UP000023152"/>
    </source>
</evidence>
<feature type="compositionally biased region" description="Polar residues" evidence="1">
    <location>
        <begin position="432"/>
        <end position="463"/>
    </location>
</feature>
<feature type="compositionally biased region" description="Acidic residues" evidence="1">
    <location>
        <begin position="532"/>
        <end position="543"/>
    </location>
</feature>
<feature type="compositionally biased region" description="Acidic residues" evidence="1">
    <location>
        <begin position="488"/>
        <end position="499"/>
    </location>
</feature>
<dbReference type="Proteomes" id="UP000023152">
    <property type="component" value="Unassembled WGS sequence"/>
</dbReference>
<dbReference type="PANTHER" id="PTHR44099:SF4">
    <property type="entry name" value="RABCONNECTIN-3B, ISOFORM A"/>
    <property type="match status" value="1"/>
</dbReference>
<dbReference type="EMBL" id="ASPP01008560">
    <property type="protein sequence ID" value="ETO25412.1"/>
    <property type="molecule type" value="Genomic_DNA"/>
</dbReference>
<keyword evidence="3" id="KW-1185">Reference proteome</keyword>
<reference evidence="2 3" key="1">
    <citation type="journal article" date="2013" name="Curr. Biol.">
        <title>The Genome of the Foraminiferan Reticulomyxa filosa.</title>
        <authorList>
            <person name="Glockner G."/>
            <person name="Hulsmann N."/>
            <person name="Schleicher M."/>
            <person name="Noegel A.A."/>
            <person name="Eichinger L."/>
            <person name="Gallinger C."/>
            <person name="Pawlowski J."/>
            <person name="Sierra R."/>
            <person name="Euteneuer U."/>
            <person name="Pillet L."/>
            <person name="Moustafa A."/>
            <person name="Platzer M."/>
            <person name="Groth M."/>
            <person name="Szafranski K."/>
            <person name="Schliwa M."/>
        </authorList>
    </citation>
    <scope>NUCLEOTIDE SEQUENCE [LARGE SCALE GENOMIC DNA]</scope>
</reference>
<dbReference type="InterPro" id="IPR049916">
    <property type="entry name" value="WDR72-like"/>
</dbReference>
<feature type="compositionally biased region" description="Basic residues" evidence="1">
    <location>
        <begin position="504"/>
        <end position="518"/>
    </location>
</feature>
<dbReference type="OrthoDB" id="338622at2759"/>
<feature type="compositionally biased region" description="Acidic residues" evidence="1">
    <location>
        <begin position="551"/>
        <end position="560"/>
    </location>
</feature>
<protein>
    <submittedName>
        <fullName evidence="2">Nucleolin</fullName>
    </submittedName>
</protein>
<gene>
    <name evidence="2" type="ORF">RFI_11723</name>
</gene>
<feature type="region of interest" description="Disordered" evidence="1">
    <location>
        <begin position="417"/>
        <end position="570"/>
    </location>
</feature>
<organism evidence="2 3">
    <name type="scientific">Reticulomyxa filosa</name>
    <dbReference type="NCBI Taxonomy" id="46433"/>
    <lineage>
        <taxon>Eukaryota</taxon>
        <taxon>Sar</taxon>
        <taxon>Rhizaria</taxon>
        <taxon>Retaria</taxon>
        <taxon>Foraminifera</taxon>
        <taxon>Monothalamids</taxon>
        <taxon>Reticulomyxidae</taxon>
        <taxon>Reticulomyxa</taxon>
    </lineage>
</organism>
<dbReference type="GO" id="GO:0005737">
    <property type="term" value="C:cytoplasm"/>
    <property type="evidence" value="ECO:0007669"/>
    <property type="project" value="TreeGrafter"/>
</dbReference>